<reference evidence="2 3" key="1">
    <citation type="submission" date="2019-10" db="EMBL/GenBank/DDBJ databases">
        <title>Nocardia macrotermitis sp. nov. and Nocardia aurantia sp. nov., isolated from the gut of fungus growing-termite Macrotermes natalensis.</title>
        <authorList>
            <person name="Benndorf R."/>
            <person name="Schwitalla J."/>
            <person name="Martin K."/>
            <person name="De Beer W."/>
            <person name="Kaster A.-K."/>
            <person name="Vollmers J."/>
            <person name="Poulsen M."/>
            <person name="Beemelmanns C."/>
        </authorList>
    </citation>
    <scope>NUCLEOTIDE SEQUENCE [LARGE SCALE GENOMIC DNA]</scope>
    <source>
        <strain evidence="2 3">RB20</strain>
    </source>
</reference>
<dbReference type="GO" id="GO:0061503">
    <property type="term" value="F:tRNA threonylcarbamoyladenosine dehydratase"/>
    <property type="evidence" value="ECO:0007669"/>
    <property type="project" value="TreeGrafter"/>
</dbReference>
<dbReference type="Pfam" id="PF00899">
    <property type="entry name" value="ThiF"/>
    <property type="match status" value="1"/>
</dbReference>
<dbReference type="AlphaFoldDB" id="A0A7K0DAR7"/>
<comment type="caution">
    <text evidence="2">The sequence shown here is derived from an EMBL/GenBank/DDBJ whole genome shotgun (WGS) entry which is preliminary data.</text>
</comment>
<evidence type="ECO:0000313" key="2">
    <source>
        <dbReference type="EMBL" id="MQY22611.1"/>
    </source>
</evidence>
<protein>
    <recommendedName>
        <fullName evidence="1">THIF-type NAD/FAD binding fold domain-containing protein</fullName>
    </recommendedName>
</protein>
<dbReference type="InterPro" id="IPR035985">
    <property type="entry name" value="Ubiquitin-activating_enz"/>
</dbReference>
<dbReference type="GO" id="GO:0061504">
    <property type="term" value="P:cyclic threonylcarbamoyladenosine biosynthetic process"/>
    <property type="evidence" value="ECO:0007669"/>
    <property type="project" value="TreeGrafter"/>
</dbReference>
<dbReference type="OrthoDB" id="5149792at2"/>
<organism evidence="2 3">
    <name type="scientific">Nocardia macrotermitis</name>
    <dbReference type="NCBI Taxonomy" id="2585198"/>
    <lineage>
        <taxon>Bacteria</taxon>
        <taxon>Bacillati</taxon>
        <taxon>Actinomycetota</taxon>
        <taxon>Actinomycetes</taxon>
        <taxon>Mycobacteriales</taxon>
        <taxon>Nocardiaceae</taxon>
        <taxon>Nocardia</taxon>
    </lineage>
</organism>
<dbReference type="InterPro" id="IPR000594">
    <property type="entry name" value="ThiF_NAD_FAD-bd"/>
</dbReference>
<name>A0A7K0DAR7_9NOCA</name>
<dbReference type="EMBL" id="WEGK01000014">
    <property type="protein sequence ID" value="MQY22611.1"/>
    <property type="molecule type" value="Genomic_DNA"/>
</dbReference>
<evidence type="ECO:0000259" key="1">
    <source>
        <dbReference type="Pfam" id="PF00899"/>
    </source>
</evidence>
<gene>
    <name evidence="2" type="ORF">NRB20_57290</name>
</gene>
<sequence>MTIAIAPEQFYADLTERNRGLIDADAQRALRTARILVAGCGSTGGATVEPLARLGAERFILAEPGTYELNNLNRQSATVEDIGRNKAEVAAQRVRAINPYADVRVVTSGVGPENIGALVEDADAIVDGVDVTTVSGWRAKYLLHVEAARQGRPVVSGYDLSGTQFVRFHDYRDTSLEPLGGQVEESELGRESLWQLLLRLIPREIVPADLIADIRAHREEPEYSIPQLVYASHLFGALAARYLVEILAGHPVRTEVTVDVHALVAPTVSGE</sequence>
<dbReference type="PANTHER" id="PTHR43267:SF1">
    <property type="entry name" value="TRNA THREONYLCARBAMOYLADENOSINE DEHYDRATASE"/>
    <property type="match status" value="1"/>
</dbReference>
<feature type="domain" description="THIF-type NAD/FAD binding fold" evidence="1">
    <location>
        <begin position="17"/>
        <end position="159"/>
    </location>
</feature>
<dbReference type="Proteomes" id="UP000438448">
    <property type="component" value="Unassembled WGS sequence"/>
</dbReference>
<evidence type="ECO:0000313" key="3">
    <source>
        <dbReference type="Proteomes" id="UP000438448"/>
    </source>
</evidence>
<dbReference type="PANTHER" id="PTHR43267">
    <property type="entry name" value="TRNA THREONYLCARBAMOYLADENOSINE DEHYDRATASE"/>
    <property type="match status" value="1"/>
</dbReference>
<dbReference type="Gene3D" id="3.40.50.720">
    <property type="entry name" value="NAD(P)-binding Rossmann-like Domain"/>
    <property type="match status" value="1"/>
</dbReference>
<dbReference type="GO" id="GO:0008641">
    <property type="term" value="F:ubiquitin-like modifier activating enzyme activity"/>
    <property type="evidence" value="ECO:0007669"/>
    <property type="project" value="InterPro"/>
</dbReference>
<accession>A0A7K0DAR7</accession>
<dbReference type="RefSeq" id="WP_153414350.1">
    <property type="nucleotide sequence ID" value="NZ_WEGK01000014.1"/>
</dbReference>
<proteinExistence type="predicted"/>
<keyword evidence="3" id="KW-1185">Reference proteome</keyword>
<dbReference type="InterPro" id="IPR045886">
    <property type="entry name" value="ThiF/MoeB/HesA"/>
</dbReference>
<dbReference type="SUPFAM" id="SSF69572">
    <property type="entry name" value="Activating enzymes of the ubiquitin-like proteins"/>
    <property type="match status" value="1"/>
</dbReference>